<organism evidence="1">
    <name type="scientific">Xanthomonas sp. 10-10</name>
    <dbReference type="NCBI Taxonomy" id="3115848"/>
    <lineage>
        <taxon>Bacteria</taxon>
        <taxon>Pseudomonadati</taxon>
        <taxon>Pseudomonadota</taxon>
        <taxon>Gammaproteobacteria</taxon>
        <taxon>Lysobacterales</taxon>
        <taxon>Lysobacteraceae</taxon>
        <taxon>Xanthomonas</taxon>
    </lineage>
</organism>
<protein>
    <submittedName>
        <fullName evidence="1">Uncharacterized protein</fullName>
    </submittedName>
</protein>
<evidence type="ECO:0000313" key="1">
    <source>
        <dbReference type="EMBL" id="XBS38173.1"/>
    </source>
</evidence>
<gene>
    <name evidence="1" type="ORF">VZ068_01115</name>
</gene>
<name>A0AAU7P8W6_9XANT</name>
<dbReference type="EMBL" id="CP144460">
    <property type="protein sequence ID" value="XBS38173.1"/>
    <property type="molecule type" value="Genomic_DNA"/>
</dbReference>
<sequence>MEDELRKFIKESTNGDASEAFEEEREAAFCLRYGLEKQEFENAFARCVAIDFAMGELSYSQADTAMNWLSVRARPALSNLPLEIYLAFDAGEHTHPGDMATIIPWQKYTLPYVMKIFEREGWLLRTC</sequence>
<reference evidence="1" key="1">
    <citation type="submission" date="2024-02" db="EMBL/GenBank/DDBJ databases">
        <title>Complete genome sequence of Xanthomonas sp. 10-10.</title>
        <authorList>
            <person name="Biessy A."/>
            <person name="Ciotola M."/>
            <person name="Cadieux M."/>
            <person name="Soufiane B."/>
            <person name="Laforest M."/>
            <person name="Filion M."/>
        </authorList>
    </citation>
    <scope>NUCLEOTIDE SEQUENCE</scope>
    <source>
        <strain evidence="1">10-10</strain>
    </source>
</reference>
<dbReference type="RefSeq" id="WP_349656633.1">
    <property type="nucleotide sequence ID" value="NZ_CP144460.1"/>
</dbReference>
<dbReference type="AlphaFoldDB" id="A0AAU7P8W6"/>
<accession>A0AAU7P8W6</accession>
<proteinExistence type="predicted"/>